<evidence type="ECO:0000313" key="2">
    <source>
        <dbReference type="EMBL" id="APE42693.1"/>
    </source>
</evidence>
<name>A0A1J0WEE8_9RHOB</name>
<organism evidence="2 3">
    <name type="scientific">Sulfitobacter alexandrii</name>
    <dbReference type="NCBI Taxonomy" id="1917485"/>
    <lineage>
        <taxon>Bacteria</taxon>
        <taxon>Pseudomonadati</taxon>
        <taxon>Pseudomonadota</taxon>
        <taxon>Alphaproteobacteria</taxon>
        <taxon>Rhodobacterales</taxon>
        <taxon>Roseobacteraceae</taxon>
        <taxon>Sulfitobacter</taxon>
    </lineage>
</organism>
<keyword evidence="3" id="KW-1185">Reference proteome</keyword>
<proteinExistence type="predicted"/>
<dbReference type="Pfam" id="PF00852">
    <property type="entry name" value="Glyco_transf_10"/>
    <property type="match status" value="1"/>
</dbReference>
<dbReference type="InterPro" id="IPR038577">
    <property type="entry name" value="GT10-like_C_sf"/>
</dbReference>
<sequence>MTDLAIAVLPYGRKLGAALAQTPLDELVWPLGRPERLARGTAADLRPTDHLIVYPKTAMHFQRHWGTRARVSVMVVEPAVIHRRHLRLLRLTWRRFHRVLCHDDALLAAIPNGVMLPFGTSWIPDPQAVRTEKERHMSLIASAKRDTEGHLLRHAMVDMVRHEGLSVEILGRGYAPFAEKSDGLAPYRFSVVIENIRERNYFTEKIVDAVLCETVPIYWGCPNIGDFMDTGGMVICEDASQMKAAIRAADDALYQRLAPALRGAKSQAAHWADLEGRAARAIKDSL</sequence>
<dbReference type="AlphaFoldDB" id="A0A1J0WEE8"/>
<dbReference type="RefSeq" id="WP_071970568.1">
    <property type="nucleotide sequence ID" value="NZ_CP018076.1"/>
</dbReference>
<dbReference type="Gene3D" id="3.40.50.11660">
    <property type="entry name" value="Glycosyl transferase family 10, C-terminal domain"/>
    <property type="match status" value="1"/>
</dbReference>
<dbReference type="SUPFAM" id="SSF53756">
    <property type="entry name" value="UDP-Glycosyltransferase/glycogen phosphorylase"/>
    <property type="match status" value="1"/>
</dbReference>
<reference evidence="2 3" key="1">
    <citation type="submission" date="2016-11" db="EMBL/GenBank/DDBJ databases">
        <title>Complete genome sequence of Sulfitobacter sp. AM1-D1, a toxic bacteria associated with marine dinoflagellate Alexandrium minutum in East China Sea.</title>
        <authorList>
            <person name="Yang Q."/>
            <person name="Zhang X."/>
            <person name="Tian X."/>
        </authorList>
    </citation>
    <scope>NUCLEOTIDE SEQUENCE [LARGE SCALE GENOMIC DNA]</scope>
    <source>
        <strain evidence="2 3">AM1-D1</strain>
    </source>
</reference>
<dbReference type="OrthoDB" id="9791032at2"/>
<dbReference type="KEGG" id="suam:BOO69_04085"/>
<evidence type="ECO:0000313" key="3">
    <source>
        <dbReference type="Proteomes" id="UP000181897"/>
    </source>
</evidence>
<dbReference type="STRING" id="1917485.BOO69_04085"/>
<dbReference type="InterPro" id="IPR055270">
    <property type="entry name" value="Glyco_tran_10_C"/>
</dbReference>
<feature type="domain" description="Fucosyltransferase C-terminal" evidence="1">
    <location>
        <begin position="133"/>
        <end position="227"/>
    </location>
</feature>
<dbReference type="EMBL" id="CP018076">
    <property type="protein sequence ID" value="APE42693.1"/>
    <property type="molecule type" value="Genomic_DNA"/>
</dbReference>
<dbReference type="Proteomes" id="UP000181897">
    <property type="component" value="Chromosome"/>
</dbReference>
<protein>
    <recommendedName>
        <fullName evidence="1">Fucosyltransferase C-terminal domain-containing protein</fullName>
    </recommendedName>
</protein>
<gene>
    <name evidence="2" type="ORF">BOO69_04085</name>
</gene>
<evidence type="ECO:0000259" key="1">
    <source>
        <dbReference type="Pfam" id="PF00852"/>
    </source>
</evidence>
<accession>A0A1J0WEE8</accession>